<dbReference type="GO" id="GO:0003697">
    <property type="term" value="F:single-stranded DNA binding"/>
    <property type="evidence" value="ECO:0007669"/>
    <property type="project" value="TreeGrafter"/>
</dbReference>
<keyword evidence="10" id="KW-0235">DNA replication</keyword>
<dbReference type="SUPFAM" id="SSF50249">
    <property type="entry name" value="Nucleic acid-binding proteins"/>
    <property type="match status" value="1"/>
</dbReference>
<keyword evidence="10" id="KW-0378">Hydrolase</keyword>
<dbReference type="SMART" id="SM00350">
    <property type="entry name" value="MCM"/>
    <property type="match status" value="1"/>
</dbReference>
<dbReference type="GO" id="GO:0016787">
    <property type="term" value="F:hydrolase activity"/>
    <property type="evidence" value="ECO:0007669"/>
    <property type="project" value="UniProtKB-KW"/>
</dbReference>
<keyword evidence="6 10" id="KW-0131">Cell cycle</keyword>
<dbReference type="GO" id="GO:0005524">
    <property type="term" value="F:ATP binding"/>
    <property type="evidence" value="ECO:0007669"/>
    <property type="project" value="UniProtKB-KW"/>
</dbReference>
<dbReference type="GO" id="GO:0000347">
    <property type="term" value="C:THO complex"/>
    <property type="evidence" value="ECO:0007669"/>
    <property type="project" value="UniProtKB-ARBA"/>
</dbReference>
<comment type="similarity">
    <text evidence="1 9">Belongs to the MCM family.</text>
</comment>
<dbReference type="InterPro" id="IPR031327">
    <property type="entry name" value="MCM"/>
</dbReference>
<dbReference type="CDD" id="cd17758">
    <property type="entry name" value="MCM7"/>
    <property type="match status" value="1"/>
</dbReference>
<comment type="subcellular location">
    <subcellularLocation>
        <location evidence="10">Nucleus</location>
    </subcellularLocation>
</comment>
<dbReference type="Gene3D" id="3.40.50.300">
    <property type="entry name" value="P-loop containing nucleotide triphosphate hydrolases"/>
    <property type="match status" value="1"/>
</dbReference>
<dbReference type="PROSITE" id="PS50051">
    <property type="entry name" value="MCM_2"/>
    <property type="match status" value="1"/>
</dbReference>
<dbReference type="GO" id="GO:0000727">
    <property type="term" value="P:double-strand break repair via break-induced replication"/>
    <property type="evidence" value="ECO:0007669"/>
    <property type="project" value="TreeGrafter"/>
</dbReference>
<dbReference type="InterPro" id="IPR001208">
    <property type="entry name" value="MCM_dom"/>
</dbReference>
<comment type="caution">
    <text evidence="12">The sequence shown here is derived from an EMBL/GenBank/DDBJ whole genome shotgun (WGS) entry which is preliminary data.</text>
</comment>
<dbReference type="InterPro" id="IPR008050">
    <property type="entry name" value="MCM7"/>
</dbReference>
<organism evidence="12 13">
    <name type="scientific">Rhododendron simsii</name>
    <name type="common">Sims's rhododendron</name>
    <dbReference type="NCBI Taxonomy" id="118357"/>
    <lineage>
        <taxon>Eukaryota</taxon>
        <taxon>Viridiplantae</taxon>
        <taxon>Streptophyta</taxon>
        <taxon>Embryophyta</taxon>
        <taxon>Tracheophyta</taxon>
        <taxon>Spermatophyta</taxon>
        <taxon>Magnoliopsida</taxon>
        <taxon>eudicotyledons</taxon>
        <taxon>Gunneridae</taxon>
        <taxon>Pentapetalae</taxon>
        <taxon>asterids</taxon>
        <taxon>Ericales</taxon>
        <taxon>Ericaceae</taxon>
        <taxon>Ericoideae</taxon>
        <taxon>Rhodoreae</taxon>
        <taxon>Rhododendron</taxon>
    </lineage>
</organism>
<evidence type="ECO:0000256" key="10">
    <source>
        <dbReference type="RuleBase" id="RU365012"/>
    </source>
</evidence>
<keyword evidence="10" id="KW-0347">Helicase</keyword>
<evidence type="ECO:0000256" key="5">
    <source>
        <dbReference type="ARBA" id="ARBA00023125"/>
    </source>
</evidence>
<dbReference type="Pfam" id="PF17855">
    <property type="entry name" value="MCM_lid"/>
    <property type="match status" value="1"/>
</dbReference>
<evidence type="ECO:0000256" key="2">
    <source>
        <dbReference type="ARBA" id="ARBA00012551"/>
    </source>
</evidence>
<evidence type="ECO:0000313" key="13">
    <source>
        <dbReference type="Proteomes" id="UP000626092"/>
    </source>
</evidence>
<dbReference type="GO" id="GO:0042555">
    <property type="term" value="C:MCM complex"/>
    <property type="evidence" value="ECO:0007669"/>
    <property type="project" value="InterPro"/>
</dbReference>
<dbReference type="PROSITE" id="PS00847">
    <property type="entry name" value="MCM_1"/>
    <property type="match status" value="1"/>
</dbReference>
<dbReference type="Pfam" id="PF17207">
    <property type="entry name" value="MCM_OB"/>
    <property type="match status" value="2"/>
</dbReference>
<evidence type="ECO:0000256" key="7">
    <source>
        <dbReference type="ARBA" id="ARBA00047995"/>
    </source>
</evidence>
<reference evidence="12" key="1">
    <citation type="submission" date="2019-11" db="EMBL/GenBank/DDBJ databases">
        <authorList>
            <person name="Liu Y."/>
            <person name="Hou J."/>
            <person name="Li T.-Q."/>
            <person name="Guan C.-H."/>
            <person name="Wu X."/>
            <person name="Wu H.-Z."/>
            <person name="Ling F."/>
            <person name="Zhang R."/>
            <person name="Shi X.-G."/>
            <person name="Ren J.-P."/>
            <person name="Chen E.-F."/>
            <person name="Sun J.-M."/>
        </authorList>
    </citation>
    <scope>NUCLEOTIDE SEQUENCE</scope>
    <source>
        <strain evidence="12">Adult_tree_wgs_1</strain>
        <tissue evidence="12">Leaves</tissue>
    </source>
</reference>
<proteinExistence type="inferred from homology"/>
<dbReference type="EC" id="3.6.4.12" evidence="2 10"/>
<feature type="domain" description="MCM C-terminal AAA(+) ATPase" evidence="11">
    <location>
        <begin position="266"/>
        <end position="472"/>
    </location>
</feature>
<keyword evidence="3 9" id="KW-0547">Nucleotide-binding</keyword>
<evidence type="ECO:0000256" key="9">
    <source>
        <dbReference type="RuleBase" id="RU004070"/>
    </source>
</evidence>
<keyword evidence="4 9" id="KW-0067">ATP-binding</keyword>
<name>A0A834H3V4_RHOSS</name>
<sequence length="726" mass="81010">MKDIDFNRDKDLARDFLSNFADANGEPKYMKILYKDLDEEFLGRVTENTRRYIGIFADAIDELIPEPTEAFPDDDHDILMTQRSEEGTENTDGADPRQRMPPEIKRFYEVYIRASSKGRPSTIREVKATYIGQLVRISGIVTRCSDVKPLMQVAVYTCEECGFEIYQAKIQELAEHVPKGHIPRTMTVHCRGELTRKVAPGDVVELSGIFLPIPYTGFRAMRAGLVADTYFRIKGLHGIVNVRTVLYELKGDEEEQIARLAEEGDIYNKLAQSLAPEIFGHEDIKKALLLLLVGAPHRKLKDGMKIRGDLHICLMGDPGVAKSQLLKHIINVAPRGVYTTGKGSSGVGLTAAVQKDPVTNEMVLEGGALVLADMGICAIDEFDKMDESDRTSIHEVMEQQTVGIAKAGITTSLNARTAVLAVANPACGRYDLRRTPAENINLPPALLSRFDILWLILDRADMDSDLEMARHVVYVHQNTESPSLGFTPLEPSVLRAYISAARKLSPSIPKELEEYIASAYSGIRQDEAKSNSPHSYTTVRTLLSILRISAALARLRFSDTVAQSDVDEVLRLMQMSKFSLYSEDRQRSGLDAISDIYSILRGEAARTNKMDVSCAHALNWISRKKTEMELKAVARSPQSGSDTLLGCLRKMGKFTPEKHGTFVFHGIEELLDEGCADKNILSDCLTWMCSGHGYSEAQLKERLEEYAALNVWQIHPNTFDIRFIDA</sequence>
<keyword evidence="5 9" id="KW-0238">DNA-binding</keyword>
<dbReference type="EMBL" id="WJXA01000004">
    <property type="protein sequence ID" value="KAF7146506.1"/>
    <property type="molecule type" value="Genomic_DNA"/>
</dbReference>
<dbReference type="GO" id="GO:0006270">
    <property type="term" value="P:DNA replication initiation"/>
    <property type="evidence" value="ECO:0007669"/>
    <property type="project" value="InterPro"/>
</dbReference>
<dbReference type="PANTHER" id="PTHR11630">
    <property type="entry name" value="DNA REPLICATION LICENSING FACTOR MCM FAMILY MEMBER"/>
    <property type="match status" value="1"/>
</dbReference>
<evidence type="ECO:0000313" key="12">
    <source>
        <dbReference type="EMBL" id="KAF7146506.1"/>
    </source>
</evidence>
<evidence type="ECO:0000256" key="8">
    <source>
        <dbReference type="ARBA" id="ARBA00073503"/>
    </source>
</evidence>
<dbReference type="OrthoDB" id="3207464at2759"/>
<dbReference type="GO" id="GO:0017116">
    <property type="term" value="F:single-stranded DNA helicase activity"/>
    <property type="evidence" value="ECO:0007669"/>
    <property type="project" value="TreeGrafter"/>
</dbReference>
<protein>
    <recommendedName>
        <fullName evidence="8 10">DNA replication licensing factor MCM7</fullName>
        <ecNumber evidence="2 10">3.6.4.12</ecNumber>
    </recommendedName>
</protein>
<comment type="function">
    <text evidence="10">Acts as component of the MCM2-7 complex (MCM complex) which is the replicative helicase essential for 'once per cell cycle' DNA replication initiation and elongation in eukaryotic cells. The active ATPase sites in the MCM2-7 ring are formed through the interaction surfaces of two neighboring subunits such that a critical structure of a conserved arginine finger motif is provided in trans relative to the ATP-binding site of the Walker A box of the adjacent subunit. The six ATPase active sites, however, are likely to contribute differentially to the complex helicase activity.</text>
</comment>
<gene>
    <name evidence="10" type="primary">MCM7</name>
    <name evidence="12" type="ORF">RHSIM_Rhsim04G0219200</name>
</gene>
<evidence type="ECO:0000256" key="3">
    <source>
        <dbReference type="ARBA" id="ARBA00022741"/>
    </source>
</evidence>
<dbReference type="InterPro" id="IPR041562">
    <property type="entry name" value="MCM_lid"/>
</dbReference>
<comment type="catalytic activity">
    <reaction evidence="7 10">
        <text>ATP + H2O = ADP + phosphate + H(+)</text>
        <dbReference type="Rhea" id="RHEA:13065"/>
        <dbReference type="ChEBI" id="CHEBI:15377"/>
        <dbReference type="ChEBI" id="CHEBI:15378"/>
        <dbReference type="ChEBI" id="CHEBI:30616"/>
        <dbReference type="ChEBI" id="CHEBI:43474"/>
        <dbReference type="ChEBI" id="CHEBI:456216"/>
        <dbReference type="EC" id="3.6.4.12"/>
    </reaction>
</comment>
<dbReference type="FunFam" id="3.40.50.300:FF:000835">
    <property type="entry name" value="DNA replication licensing factor MCM7"/>
    <property type="match status" value="1"/>
</dbReference>
<dbReference type="SUPFAM" id="SSF52540">
    <property type="entry name" value="P-loop containing nucleoside triphosphate hydrolases"/>
    <property type="match status" value="1"/>
</dbReference>
<evidence type="ECO:0000256" key="4">
    <source>
        <dbReference type="ARBA" id="ARBA00022840"/>
    </source>
</evidence>
<dbReference type="GO" id="GO:0006271">
    <property type="term" value="P:DNA strand elongation involved in DNA replication"/>
    <property type="evidence" value="ECO:0007669"/>
    <property type="project" value="TreeGrafter"/>
</dbReference>
<evidence type="ECO:0000256" key="6">
    <source>
        <dbReference type="ARBA" id="ARBA00023306"/>
    </source>
</evidence>
<dbReference type="InterPro" id="IPR033762">
    <property type="entry name" value="MCM_OB"/>
</dbReference>
<dbReference type="PRINTS" id="PR01657">
    <property type="entry name" value="MCMFAMILY"/>
</dbReference>
<dbReference type="FunFam" id="2.40.50.140:FF:000048">
    <property type="entry name" value="DNA replication licensing factor MCM7"/>
    <property type="match status" value="1"/>
</dbReference>
<keyword evidence="10" id="KW-0539">Nucleus</keyword>
<dbReference type="InterPro" id="IPR012340">
    <property type="entry name" value="NA-bd_OB-fold"/>
</dbReference>
<dbReference type="PRINTS" id="PR01663">
    <property type="entry name" value="MCMPROTEIN7"/>
</dbReference>
<dbReference type="AlphaFoldDB" id="A0A834H3V4"/>
<dbReference type="InterPro" id="IPR018525">
    <property type="entry name" value="MCM_CS"/>
</dbReference>
<evidence type="ECO:0000256" key="1">
    <source>
        <dbReference type="ARBA" id="ARBA00008010"/>
    </source>
</evidence>
<dbReference type="Pfam" id="PF00493">
    <property type="entry name" value="MCM"/>
    <property type="match status" value="1"/>
</dbReference>
<dbReference type="InterPro" id="IPR027417">
    <property type="entry name" value="P-loop_NTPase"/>
</dbReference>
<evidence type="ECO:0000259" key="11">
    <source>
        <dbReference type="PROSITE" id="PS50051"/>
    </source>
</evidence>
<dbReference type="PANTHER" id="PTHR11630:SF26">
    <property type="entry name" value="DNA REPLICATION LICENSING FACTOR MCM7"/>
    <property type="match status" value="1"/>
</dbReference>
<accession>A0A834H3V4</accession>
<dbReference type="Gene3D" id="2.40.50.140">
    <property type="entry name" value="Nucleic acid-binding proteins"/>
    <property type="match status" value="1"/>
</dbReference>
<dbReference type="Proteomes" id="UP000626092">
    <property type="component" value="Unassembled WGS sequence"/>
</dbReference>
<keyword evidence="13" id="KW-1185">Reference proteome</keyword>